<dbReference type="GO" id="GO:0005200">
    <property type="term" value="F:structural constituent of cytoskeleton"/>
    <property type="evidence" value="ECO:0007669"/>
    <property type="project" value="TreeGrafter"/>
</dbReference>
<evidence type="ECO:0000313" key="3">
    <source>
        <dbReference type="EMBL" id="KAF5353205.1"/>
    </source>
</evidence>
<feature type="region of interest" description="Disordered" evidence="2">
    <location>
        <begin position="292"/>
        <end position="328"/>
    </location>
</feature>
<sequence length="1415" mass="158025">MWARFSSALKSTSSRHGQDDQSQLQNQSQFEQSQLQQQQQQPSILNGNLHTHEEESTTPNQTLAQSAARSWNNQTSAMDLTNNASHTEVMNLLTNQTFGQSIGRSGNQTLGLDLTNNASHTEVMNLLTNQTFGQSMDRTQNQTFNKSHTEVMNILTDMSDSSDGGPVSSSSSLPHHIPPIPPIPQSFSQPQPSPPPSPSRRSLFKRGHKEHKDPDSVRGSNSLKLLPKKIRAGLPFGNGIHRSSSRASLASPTVETDSIHGQPSKPKTRRSQDTLRSFASVIRRPSLDLLRTATNESDRPSVDSPIDNKANSVRSILRDPNTPGTGQNVRFFARDAFKVISPDESTEEAFLSPPSQVHAPDHSSFVDRLNQLGSSHASTPIARVSSPPSKSRPSLNGLFAPLDESSPNDSTKNASGTRQTPSGSSSEFMSLSGVIAPPDFNANGSLDMDRPADHLAHPPGLSFDVGSPLLDSAIDLDFLVSGVDDGEGRVTSTPFKPSSKSAKWKEKEREESIKEEEEEESKQEEREVNLNARAITPIVVDETIFHARERQPVFSPPLHERSQSFSFGQTVFHSMGRDSPAYPSNDKIRPSEDGSANSPPSIPASSIGRHRSRALSDTVFQSMLRATSPMLEKHRASAPEADINDESSADLQIYASPSEPDPFNANANTYYTPQTMIPTTPPSGMPRHTRKTSKEESLIYSLQAQLTLRTDLCSQYEADLRAKDEMVDLLGKKVADFEKQENQRKGALRQWKKKVQELERAVRLLEEEVDTSRQESMERSVMDEASGEALRMLHRQIASLEKEKKDWVEKETTMKGEVETLETLVKERSAEVMSLKEMLWTKDESEKELDSRLQEAKEQIDMLGNVSLVGIDEEELRRLAEREQKVQEERQAYRVAEMNWEQERAEMMMKLETTRVEKAKVEEQLDSLQQQVKSREEELDVMKSELEAQWGHTETASDRIKELQQAQKNAEEEAARVRREQEEIVQERDELAQRCEEFEQRVNSLEIDWNESENKKHELECEVHELWDEKEALEKEREEFEKKLSEERNRSEDLNATIQQCEERIAQLEQEHHFGGEDVARLQADIRQRDEQIAQYSEKVRAQEIEVENLHDEIGTLKREHEHVLNDLNEHSRALKEATGSGSETRRQLQELVRQKADAEDDLKSHRERNESLKNEMERLRKHLHDLQQESADKEVKIVQLTKQHGQDKEDIQGLNIALDAKQQELELYKRKAGVKSSSSSSVPPSSSTSRVLHRRESSSLFDGTPASTRPPSRATSVVSDSGSNKGEKVSALGRSNRINSISGTSTTGSAIKIGKREGSVGSMGPPPALKRPSLSSATPTPAPRPGSVTSRVKSPTGAAAAAPTRRVVSGTSKTRPNVMSPTSSVSGESSEKENVRSPGSDKTVRRRVMVPVPT</sequence>
<feature type="compositionally biased region" description="Low complexity" evidence="2">
    <location>
        <begin position="385"/>
        <end position="394"/>
    </location>
</feature>
<feature type="region of interest" description="Disordered" evidence="2">
    <location>
        <begin position="485"/>
        <end position="528"/>
    </location>
</feature>
<accession>A0A8H5D478</accession>
<evidence type="ECO:0000256" key="2">
    <source>
        <dbReference type="SAM" id="MobiDB-lite"/>
    </source>
</evidence>
<feature type="compositionally biased region" description="Polar residues" evidence="2">
    <location>
        <begin position="405"/>
        <end position="421"/>
    </location>
</feature>
<comment type="caution">
    <text evidence="3">The sequence shown here is derived from an EMBL/GenBank/DDBJ whole genome shotgun (WGS) entry which is preliminary data.</text>
</comment>
<feature type="compositionally biased region" description="Polar residues" evidence="2">
    <location>
        <begin position="490"/>
        <end position="501"/>
    </location>
</feature>
<reference evidence="3 4" key="1">
    <citation type="journal article" date="2020" name="ISME J.">
        <title>Uncovering the hidden diversity of litter-decomposition mechanisms in mushroom-forming fungi.</title>
        <authorList>
            <person name="Floudas D."/>
            <person name="Bentzer J."/>
            <person name="Ahren D."/>
            <person name="Johansson T."/>
            <person name="Persson P."/>
            <person name="Tunlid A."/>
        </authorList>
    </citation>
    <scope>NUCLEOTIDE SEQUENCE [LARGE SCALE GENOMIC DNA]</scope>
    <source>
        <strain evidence="3 4">CBS 146.42</strain>
    </source>
</reference>
<dbReference type="OrthoDB" id="2593174at2759"/>
<name>A0A8H5D478_9AGAR</name>
<feature type="coiled-coil region" evidence="1">
    <location>
        <begin position="748"/>
        <end position="810"/>
    </location>
</feature>
<gene>
    <name evidence="3" type="ORF">D9756_007854</name>
</gene>
<feature type="region of interest" description="Disordered" evidence="2">
    <location>
        <begin position="573"/>
        <end position="613"/>
    </location>
</feature>
<keyword evidence="4" id="KW-1185">Reference proteome</keyword>
<feature type="region of interest" description="Disordered" evidence="2">
    <location>
        <begin position="960"/>
        <end position="983"/>
    </location>
</feature>
<feature type="region of interest" description="Disordered" evidence="2">
    <location>
        <begin position="1230"/>
        <end position="1415"/>
    </location>
</feature>
<dbReference type="PANTHER" id="PTHR47357">
    <property type="entry name" value="COP1-INTERACTIVE PROTEIN 1"/>
    <property type="match status" value="1"/>
</dbReference>
<feature type="compositionally biased region" description="Low complexity" evidence="2">
    <location>
        <begin position="159"/>
        <end position="175"/>
    </location>
</feature>
<protein>
    <submittedName>
        <fullName evidence="3">Uncharacterized protein</fullName>
    </submittedName>
</protein>
<feature type="region of interest" description="Disordered" evidence="2">
    <location>
        <begin position="343"/>
        <end position="455"/>
    </location>
</feature>
<feature type="region of interest" description="Disordered" evidence="2">
    <location>
        <begin position="1"/>
        <end position="43"/>
    </location>
</feature>
<feature type="compositionally biased region" description="Low complexity" evidence="2">
    <location>
        <begin position="422"/>
        <end position="432"/>
    </location>
</feature>
<keyword evidence="1" id="KW-0175">Coiled coil</keyword>
<feature type="compositionally biased region" description="Low complexity" evidence="2">
    <location>
        <begin position="1295"/>
        <end position="1310"/>
    </location>
</feature>
<feature type="compositionally biased region" description="Low complexity" evidence="2">
    <location>
        <begin position="595"/>
        <end position="607"/>
    </location>
</feature>
<organism evidence="3 4">
    <name type="scientific">Leucocoprinus leucothites</name>
    <dbReference type="NCBI Taxonomy" id="201217"/>
    <lineage>
        <taxon>Eukaryota</taxon>
        <taxon>Fungi</taxon>
        <taxon>Dikarya</taxon>
        <taxon>Basidiomycota</taxon>
        <taxon>Agaricomycotina</taxon>
        <taxon>Agaricomycetes</taxon>
        <taxon>Agaricomycetidae</taxon>
        <taxon>Agaricales</taxon>
        <taxon>Agaricineae</taxon>
        <taxon>Agaricaceae</taxon>
        <taxon>Leucocoprinus</taxon>
    </lineage>
</organism>
<proteinExistence type="predicted"/>
<dbReference type="Proteomes" id="UP000559027">
    <property type="component" value="Unassembled WGS sequence"/>
</dbReference>
<evidence type="ECO:0000313" key="4">
    <source>
        <dbReference type="Proteomes" id="UP000559027"/>
    </source>
</evidence>
<feature type="compositionally biased region" description="Polar residues" evidence="2">
    <location>
        <begin position="241"/>
        <end position="261"/>
    </location>
</feature>
<feature type="compositionally biased region" description="Low complexity" evidence="2">
    <location>
        <begin position="1379"/>
        <end position="1389"/>
    </location>
</feature>
<dbReference type="Gene3D" id="1.10.287.1490">
    <property type="match status" value="1"/>
</dbReference>
<feature type="compositionally biased region" description="Low complexity" evidence="2">
    <location>
        <begin position="1237"/>
        <end position="1250"/>
    </location>
</feature>
<feature type="compositionally biased region" description="Basic and acidic residues" evidence="2">
    <location>
        <begin position="969"/>
        <end position="983"/>
    </location>
</feature>
<feature type="region of interest" description="Disordered" evidence="2">
    <location>
        <begin position="1153"/>
        <end position="1175"/>
    </location>
</feature>
<feature type="region of interest" description="Disordered" evidence="2">
    <location>
        <begin position="156"/>
        <end position="279"/>
    </location>
</feature>
<evidence type="ECO:0000256" key="1">
    <source>
        <dbReference type="SAM" id="Coils"/>
    </source>
</evidence>
<dbReference type="PANTHER" id="PTHR47357:SF1">
    <property type="entry name" value="SPINDLE POLE BODY COMPONENT 110"/>
    <property type="match status" value="1"/>
</dbReference>
<dbReference type="SUPFAM" id="SSF57997">
    <property type="entry name" value="Tropomyosin"/>
    <property type="match status" value="1"/>
</dbReference>
<feature type="compositionally biased region" description="Acidic residues" evidence="2">
    <location>
        <begin position="513"/>
        <end position="522"/>
    </location>
</feature>
<feature type="compositionally biased region" description="Basic and acidic residues" evidence="2">
    <location>
        <begin position="503"/>
        <end position="512"/>
    </location>
</feature>
<feature type="compositionally biased region" description="Polar residues" evidence="2">
    <location>
        <begin position="1259"/>
        <end position="1285"/>
    </location>
</feature>
<dbReference type="GO" id="GO:0005856">
    <property type="term" value="C:cytoskeleton"/>
    <property type="evidence" value="ECO:0007669"/>
    <property type="project" value="TreeGrafter"/>
</dbReference>
<feature type="compositionally biased region" description="Low complexity" evidence="2">
    <location>
        <begin position="20"/>
        <end position="41"/>
    </location>
</feature>
<dbReference type="EMBL" id="JAACJO010000010">
    <property type="protein sequence ID" value="KAF5353205.1"/>
    <property type="molecule type" value="Genomic_DNA"/>
</dbReference>